<name>A0A3A9JW39_9BACI</name>
<keyword evidence="3" id="KW-0804">Transcription</keyword>
<dbReference type="EMBL" id="PDOE01000022">
    <property type="protein sequence ID" value="RKL65124.1"/>
    <property type="molecule type" value="Genomic_DNA"/>
</dbReference>
<dbReference type="InterPro" id="IPR036388">
    <property type="entry name" value="WH-like_DNA-bd_sf"/>
</dbReference>
<dbReference type="Pfam" id="PF01022">
    <property type="entry name" value="HTH_5"/>
    <property type="match status" value="1"/>
</dbReference>
<keyword evidence="2" id="KW-0238">DNA-binding</keyword>
<dbReference type="InterPro" id="IPR018334">
    <property type="entry name" value="ArsR_HTH"/>
</dbReference>
<reference evidence="6 7" key="1">
    <citation type="submission" date="2017-10" db="EMBL/GenBank/DDBJ databases">
        <title>Bacillus sp. nov., a halophilic bacterium isolated from a Keqin Lake.</title>
        <authorList>
            <person name="Wang H."/>
        </authorList>
    </citation>
    <scope>NUCLEOTIDE SEQUENCE [LARGE SCALE GENOMIC DNA]</scope>
    <source>
        <strain evidence="6 7">KCTC 13187</strain>
    </source>
</reference>
<dbReference type="PROSITE" id="PS50987">
    <property type="entry name" value="HTH_ARSR_2"/>
    <property type="match status" value="1"/>
</dbReference>
<evidence type="ECO:0000256" key="2">
    <source>
        <dbReference type="ARBA" id="ARBA00023125"/>
    </source>
</evidence>
<dbReference type="GO" id="GO:0046686">
    <property type="term" value="P:response to cadmium ion"/>
    <property type="evidence" value="ECO:0007669"/>
    <property type="project" value="UniProtKB-KW"/>
</dbReference>
<sequence>MAEDTCSVYSFDKAKVASLHKQLNDEFIIGTSQIFKILADETRLKIAYALTKEEELCVCDIANVIGASTATASHHLRTLKKQGLAQYRKVGKLAFYRLDDHHVKALIQLAFEHQKEGKADGNNN</sequence>
<keyword evidence="1" id="KW-0805">Transcription regulation</keyword>
<dbReference type="InterPro" id="IPR001845">
    <property type="entry name" value="HTH_ArsR_DNA-bd_dom"/>
</dbReference>
<evidence type="ECO:0000256" key="4">
    <source>
        <dbReference type="ARBA" id="ARBA00043263"/>
    </source>
</evidence>
<dbReference type="PROSITE" id="PS00846">
    <property type="entry name" value="HTH_ARSR_1"/>
    <property type="match status" value="1"/>
</dbReference>
<dbReference type="InterPro" id="IPR011991">
    <property type="entry name" value="ArsR-like_HTH"/>
</dbReference>
<organism evidence="6 7">
    <name type="scientific">Salipaludibacillus neizhouensis</name>
    <dbReference type="NCBI Taxonomy" id="885475"/>
    <lineage>
        <taxon>Bacteria</taxon>
        <taxon>Bacillati</taxon>
        <taxon>Bacillota</taxon>
        <taxon>Bacilli</taxon>
        <taxon>Bacillales</taxon>
        <taxon>Bacillaceae</taxon>
    </lineage>
</organism>
<dbReference type="OrthoDB" id="9794330at2"/>
<dbReference type="PRINTS" id="PR00778">
    <property type="entry name" value="HTHARSR"/>
</dbReference>
<dbReference type="Gene3D" id="1.10.10.10">
    <property type="entry name" value="Winged helix-like DNA-binding domain superfamily/Winged helix DNA-binding domain"/>
    <property type="match status" value="1"/>
</dbReference>
<dbReference type="CDD" id="cd00090">
    <property type="entry name" value="HTH_ARSR"/>
    <property type="match status" value="1"/>
</dbReference>
<dbReference type="SUPFAM" id="SSF46785">
    <property type="entry name" value="Winged helix' DNA-binding domain"/>
    <property type="match status" value="1"/>
</dbReference>
<evidence type="ECO:0000313" key="6">
    <source>
        <dbReference type="EMBL" id="RKL65124.1"/>
    </source>
</evidence>
<comment type="caution">
    <text evidence="6">The sequence shown here is derived from an EMBL/GenBank/DDBJ whole genome shotgun (WGS) entry which is preliminary data.</text>
</comment>
<dbReference type="NCBIfam" id="NF033788">
    <property type="entry name" value="HTH_metalloreg"/>
    <property type="match status" value="1"/>
</dbReference>
<gene>
    <name evidence="6" type="ORF">CR203_22510</name>
</gene>
<dbReference type="GO" id="GO:0003677">
    <property type="term" value="F:DNA binding"/>
    <property type="evidence" value="ECO:0007669"/>
    <property type="project" value="UniProtKB-KW"/>
</dbReference>
<proteinExistence type="predicted"/>
<evidence type="ECO:0000313" key="7">
    <source>
        <dbReference type="Proteomes" id="UP000281498"/>
    </source>
</evidence>
<dbReference type="InterPro" id="IPR051011">
    <property type="entry name" value="Metal_resp_trans_reg"/>
</dbReference>
<dbReference type="RefSeq" id="WP_110939309.1">
    <property type="nucleotide sequence ID" value="NZ_NJAW01000037.1"/>
</dbReference>
<dbReference type="PANTHER" id="PTHR43132">
    <property type="entry name" value="ARSENICAL RESISTANCE OPERON REPRESSOR ARSR-RELATED"/>
    <property type="match status" value="1"/>
</dbReference>
<feature type="domain" description="HTH arsR-type" evidence="5">
    <location>
        <begin position="23"/>
        <end position="118"/>
    </location>
</feature>
<evidence type="ECO:0000256" key="3">
    <source>
        <dbReference type="ARBA" id="ARBA00023163"/>
    </source>
</evidence>
<dbReference type="GO" id="GO:0003700">
    <property type="term" value="F:DNA-binding transcription factor activity"/>
    <property type="evidence" value="ECO:0007669"/>
    <property type="project" value="InterPro"/>
</dbReference>
<evidence type="ECO:0000259" key="5">
    <source>
        <dbReference type="PROSITE" id="PS50987"/>
    </source>
</evidence>
<dbReference type="AlphaFoldDB" id="A0A3A9JW39"/>
<dbReference type="PANTHER" id="PTHR43132:SF6">
    <property type="entry name" value="HTH-TYPE TRANSCRIPTIONAL REPRESSOR CZRA"/>
    <property type="match status" value="1"/>
</dbReference>
<dbReference type="SMART" id="SM00418">
    <property type="entry name" value="HTH_ARSR"/>
    <property type="match status" value="1"/>
</dbReference>
<accession>A0A3A9JW39</accession>
<keyword evidence="7" id="KW-1185">Reference proteome</keyword>
<keyword evidence="4" id="KW-0105">Cadmium resistance</keyword>
<dbReference type="Proteomes" id="UP000281498">
    <property type="component" value="Unassembled WGS sequence"/>
</dbReference>
<dbReference type="InterPro" id="IPR036390">
    <property type="entry name" value="WH_DNA-bd_sf"/>
</dbReference>
<evidence type="ECO:0000256" key="1">
    <source>
        <dbReference type="ARBA" id="ARBA00023015"/>
    </source>
</evidence>
<protein>
    <submittedName>
        <fullName evidence="6">Transcriptional regulator</fullName>
    </submittedName>
</protein>